<evidence type="ECO:0000313" key="4">
    <source>
        <dbReference type="Proteomes" id="UP001152797"/>
    </source>
</evidence>
<name>A0A9P1GRW4_9DINO</name>
<gene>
    <name evidence="2" type="ORF">C1SCF055_LOCUS44351</name>
</gene>
<dbReference type="OrthoDB" id="260519at2759"/>
<evidence type="ECO:0000313" key="2">
    <source>
        <dbReference type="EMBL" id="CAI4019893.1"/>
    </source>
</evidence>
<dbReference type="GO" id="GO:0020037">
    <property type="term" value="F:heme binding"/>
    <property type="evidence" value="ECO:0007669"/>
    <property type="project" value="InterPro"/>
</dbReference>
<dbReference type="EMBL" id="CAMXCT020006778">
    <property type="protein sequence ID" value="CAL1173268.1"/>
    <property type="molecule type" value="Genomic_DNA"/>
</dbReference>
<evidence type="ECO:0000256" key="1">
    <source>
        <dbReference type="SAM" id="MobiDB-lite"/>
    </source>
</evidence>
<feature type="non-terminal residue" evidence="2">
    <location>
        <position position="1"/>
    </location>
</feature>
<reference evidence="2" key="1">
    <citation type="submission" date="2022-10" db="EMBL/GenBank/DDBJ databases">
        <authorList>
            <person name="Chen Y."/>
            <person name="Dougan E. K."/>
            <person name="Chan C."/>
            <person name="Rhodes N."/>
            <person name="Thang M."/>
        </authorList>
    </citation>
    <scope>NUCLEOTIDE SEQUENCE</scope>
</reference>
<dbReference type="AlphaFoldDB" id="A0A9P1GRW4"/>
<evidence type="ECO:0000313" key="3">
    <source>
        <dbReference type="EMBL" id="CAL1173268.1"/>
    </source>
</evidence>
<proteinExistence type="predicted"/>
<protein>
    <submittedName>
        <fullName evidence="2">Uncharacterized protein</fullName>
    </submittedName>
</protein>
<comment type="caution">
    <text evidence="2">The sequence shown here is derived from an EMBL/GenBank/DDBJ whole genome shotgun (WGS) entry which is preliminary data.</text>
</comment>
<dbReference type="PROSITE" id="PS00191">
    <property type="entry name" value="CYTOCHROME_B5_1"/>
    <property type="match status" value="1"/>
</dbReference>
<dbReference type="EMBL" id="CAMXCT010006778">
    <property type="protein sequence ID" value="CAI4019893.1"/>
    <property type="molecule type" value="Genomic_DNA"/>
</dbReference>
<dbReference type="EMBL" id="CAMXCT030006778">
    <property type="protein sequence ID" value="CAL4807205.1"/>
    <property type="molecule type" value="Genomic_DNA"/>
</dbReference>
<reference evidence="3" key="2">
    <citation type="submission" date="2024-04" db="EMBL/GenBank/DDBJ databases">
        <authorList>
            <person name="Chen Y."/>
            <person name="Shah S."/>
            <person name="Dougan E. K."/>
            <person name="Thang M."/>
            <person name="Chan C."/>
        </authorList>
    </citation>
    <scope>NUCLEOTIDE SEQUENCE [LARGE SCALE GENOMIC DNA]</scope>
</reference>
<organism evidence="2">
    <name type="scientific">Cladocopium goreaui</name>
    <dbReference type="NCBI Taxonomy" id="2562237"/>
    <lineage>
        <taxon>Eukaryota</taxon>
        <taxon>Sar</taxon>
        <taxon>Alveolata</taxon>
        <taxon>Dinophyceae</taxon>
        <taxon>Suessiales</taxon>
        <taxon>Symbiodiniaceae</taxon>
        <taxon>Cladocopium</taxon>
    </lineage>
</organism>
<dbReference type="InterPro" id="IPR018506">
    <property type="entry name" value="Cyt_B5_heme-BS"/>
</dbReference>
<keyword evidence="4" id="KW-1185">Reference proteome</keyword>
<dbReference type="Proteomes" id="UP001152797">
    <property type="component" value="Unassembled WGS sequence"/>
</dbReference>
<feature type="region of interest" description="Disordered" evidence="1">
    <location>
        <begin position="1"/>
        <end position="39"/>
    </location>
</feature>
<accession>A0A9P1GRW4</accession>
<sequence length="150" mass="16403">EAVAQDLEQPKQAAQAPSGASGRLSVPERQKPSGKFQRAGGTQLQFLQMLEGNKNSKAPLPEGTLLTEEEVAKYLGSLSLASCEKFFLFVEGHLADSQVFHVSFLRLSARIEITLYIDFHPGGKRQIMQGRKGYDCFVSESASLGQSMPK</sequence>